<reference evidence="2" key="1">
    <citation type="submission" date="2018-05" db="EMBL/GenBank/DDBJ databases">
        <authorList>
            <person name="Lanie J.A."/>
            <person name="Ng W.-L."/>
            <person name="Kazmierczak K.M."/>
            <person name="Andrzejewski T.M."/>
            <person name="Davidsen T.M."/>
            <person name="Wayne K.J."/>
            <person name="Tettelin H."/>
            <person name="Glass J.I."/>
            <person name="Rusch D."/>
            <person name="Podicherti R."/>
            <person name="Tsui H.-C.T."/>
            <person name="Winkler M.E."/>
        </authorList>
    </citation>
    <scope>NUCLEOTIDE SEQUENCE</scope>
</reference>
<protein>
    <submittedName>
        <fullName evidence="2">Uncharacterized protein</fullName>
    </submittedName>
</protein>
<sequence>WNNAISMARLPKQKPKNCKRRGRISLLFHGRSRTIA</sequence>
<proteinExistence type="predicted"/>
<gene>
    <name evidence="2" type="ORF">METZ01_LOCUS338644</name>
</gene>
<accession>A0A382QLI6</accession>
<evidence type="ECO:0000313" key="2">
    <source>
        <dbReference type="EMBL" id="SVC85790.1"/>
    </source>
</evidence>
<organism evidence="2">
    <name type="scientific">marine metagenome</name>
    <dbReference type="NCBI Taxonomy" id="408172"/>
    <lineage>
        <taxon>unclassified sequences</taxon>
        <taxon>metagenomes</taxon>
        <taxon>ecological metagenomes</taxon>
    </lineage>
</organism>
<dbReference type="AlphaFoldDB" id="A0A382QLI6"/>
<evidence type="ECO:0000256" key="1">
    <source>
        <dbReference type="SAM" id="MobiDB-lite"/>
    </source>
</evidence>
<feature type="non-terminal residue" evidence="2">
    <location>
        <position position="36"/>
    </location>
</feature>
<feature type="non-terminal residue" evidence="2">
    <location>
        <position position="1"/>
    </location>
</feature>
<feature type="region of interest" description="Disordered" evidence="1">
    <location>
        <begin position="1"/>
        <end position="23"/>
    </location>
</feature>
<feature type="compositionally biased region" description="Basic residues" evidence="1">
    <location>
        <begin position="11"/>
        <end position="23"/>
    </location>
</feature>
<dbReference type="EMBL" id="UINC01115048">
    <property type="protein sequence ID" value="SVC85790.1"/>
    <property type="molecule type" value="Genomic_DNA"/>
</dbReference>
<name>A0A382QLI6_9ZZZZ</name>